<dbReference type="InterPro" id="IPR054189">
    <property type="entry name" value="DUF6894"/>
</dbReference>
<organism evidence="2 3">
    <name type="scientific">Sphingomonas hylomeconis</name>
    <dbReference type="NCBI Taxonomy" id="1395958"/>
    <lineage>
        <taxon>Bacteria</taxon>
        <taxon>Pseudomonadati</taxon>
        <taxon>Pseudomonadota</taxon>
        <taxon>Alphaproteobacteria</taxon>
        <taxon>Sphingomonadales</taxon>
        <taxon>Sphingomonadaceae</taxon>
        <taxon>Sphingomonas</taxon>
    </lineage>
</organism>
<evidence type="ECO:0000259" key="1">
    <source>
        <dbReference type="Pfam" id="PF21834"/>
    </source>
</evidence>
<dbReference type="RefSeq" id="WP_261295252.1">
    <property type="nucleotide sequence ID" value="NZ_JANQBK010000014.1"/>
</dbReference>
<dbReference type="EMBL" id="JBHRXP010000001">
    <property type="protein sequence ID" value="MFC3579286.1"/>
    <property type="molecule type" value="Genomic_DNA"/>
</dbReference>
<dbReference type="Proteomes" id="UP001595713">
    <property type="component" value="Unassembled WGS sequence"/>
</dbReference>
<sequence length="132" mass="14244">MAHDACLRGDLTKKIARRNAANLPTLLAQLTYKTGLTALANRQHAMTVMPILYFDLVSGAHRLTDPEGVECIDLAGAKEIALSAARDIVSADAAHGKIDLTLRINVRDADDREVHSLPFKDAFGVKIDAPEA</sequence>
<evidence type="ECO:0000313" key="3">
    <source>
        <dbReference type="Proteomes" id="UP001595713"/>
    </source>
</evidence>
<evidence type="ECO:0000313" key="2">
    <source>
        <dbReference type="EMBL" id="MFC3579286.1"/>
    </source>
</evidence>
<dbReference type="Pfam" id="PF21834">
    <property type="entry name" value="DUF6894"/>
    <property type="match status" value="1"/>
</dbReference>
<proteinExistence type="predicted"/>
<comment type="caution">
    <text evidence="2">The sequence shown here is derived from an EMBL/GenBank/DDBJ whole genome shotgun (WGS) entry which is preliminary data.</text>
</comment>
<accession>A0ABV7SR82</accession>
<protein>
    <submittedName>
        <fullName evidence="2">DUF6894 family protein</fullName>
    </submittedName>
</protein>
<gene>
    <name evidence="2" type="ORF">ACFONA_03850</name>
</gene>
<feature type="domain" description="DUF6894" evidence="1">
    <location>
        <begin position="53"/>
        <end position="119"/>
    </location>
</feature>
<reference evidence="3" key="1">
    <citation type="journal article" date="2019" name="Int. J. Syst. Evol. Microbiol.">
        <title>The Global Catalogue of Microorganisms (GCM) 10K type strain sequencing project: providing services to taxonomists for standard genome sequencing and annotation.</title>
        <authorList>
            <consortium name="The Broad Institute Genomics Platform"/>
            <consortium name="The Broad Institute Genome Sequencing Center for Infectious Disease"/>
            <person name="Wu L."/>
            <person name="Ma J."/>
        </authorList>
    </citation>
    <scope>NUCLEOTIDE SEQUENCE [LARGE SCALE GENOMIC DNA]</scope>
    <source>
        <strain evidence="3">KCTC 42739</strain>
    </source>
</reference>
<name>A0ABV7SR82_9SPHN</name>
<keyword evidence="3" id="KW-1185">Reference proteome</keyword>